<feature type="domain" description="DIX" evidence="6">
    <location>
        <begin position="67"/>
        <end position="152"/>
    </location>
</feature>
<dbReference type="PANTHER" id="PTHR33397">
    <property type="entry name" value="UPF0331 PROTEIN YUTE"/>
    <property type="match status" value="1"/>
</dbReference>
<evidence type="ECO:0000256" key="3">
    <source>
        <dbReference type="ARBA" id="ARBA00022722"/>
    </source>
</evidence>
<reference evidence="7 8" key="1">
    <citation type="submission" date="2014-07" db="EMBL/GenBank/DDBJ databases">
        <title>Methanogenic archaea and the global carbon cycle.</title>
        <authorList>
            <person name="Henriksen J.R."/>
            <person name="Luke J."/>
            <person name="Reinhart S."/>
            <person name="Benedict M.N."/>
            <person name="Youngblut N.D."/>
            <person name="Metcalf M.E."/>
            <person name="Whitaker R.J."/>
            <person name="Metcalf W.W."/>
        </authorList>
    </citation>
    <scope>NUCLEOTIDE SEQUENCE [LARGE SCALE GENOMIC DNA]</scope>
    <source>
        <strain evidence="7 8">C16</strain>
    </source>
</reference>
<dbReference type="GO" id="GO:0110001">
    <property type="term" value="C:toxin-antitoxin complex"/>
    <property type="evidence" value="ECO:0007669"/>
    <property type="project" value="InterPro"/>
</dbReference>
<dbReference type="GO" id="GO:0004540">
    <property type="term" value="F:RNA nuclease activity"/>
    <property type="evidence" value="ECO:0007669"/>
    <property type="project" value="InterPro"/>
</dbReference>
<gene>
    <name evidence="7" type="ORF">MSMAC_2226</name>
</gene>
<dbReference type="InterPro" id="IPR037038">
    <property type="entry name" value="HepT-like_sf"/>
</dbReference>
<dbReference type="Gene3D" id="1.20.120.580">
    <property type="entry name" value="bsu32300-like"/>
    <property type="match status" value="1"/>
</dbReference>
<evidence type="ECO:0000256" key="5">
    <source>
        <dbReference type="ARBA" id="ARBA00024207"/>
    </source>
</evidence>
<dbReference type="PATRIC" id="fig|1434113.4.peg.2779"/>
<dbReference type="EMBL" id="CP009514">
    <property type="protein sequence ID" value="AKB72116.1"/>
    <property type="molecule type" value="Genomic_DNA"/>
</dbReference>
<dbReference type="InterPro" id="IPR008201">
    <property type="entry name" value="HepT-like"/>
</dbReference>
<keyword evidence="1" id="KW-0597">Phosphoprotein</keyword>
<dbReference type="Proteomes" id="UP000033071">
    <property type="component" value="Chromosome"/>
</dbReference>
<dbReference type="KEGG" id="mmac:MSMAC_2226"/>
<evidence type="ECO:0000313" key="8">
    <source>
        <dbReference type="Proteomes" id="UP000033071"/>
    </source>
</evidence>
<comment type="similarity">
    <text evidence="5">Belongs to the HepT RNase toxin family.</text>
</comment>
<sequence length="159" mass="18369">MLKDLRKGDFPEMTDSETIIRKLDFMSRCVKYLKSIDPETVNLESDYEKRSAVERNFQLAIESAIDIGEIIISEEGLERPVDYRSVFLVLGRNSILPRDFAERLAPAAGFRNVLVHMYEEVDLGIMKEFLTERLGDFEEFAGYVLEYIEKKESEVENSG</sequence>
<dbReference type="PROSITE" id="PS50841">
    <property type="entry name" value="DIX"/>
    <property type="match status" value="1"/>
</dbReference>
<proteinExistence type="inferred from homology"/>
<dbReference type="InterPro" id="IPR052379">
    <property type="entry name" value="Type_VII_TA_RNase"/>
</dbReference>
<evidence type="ECO:0000259" key="6">
    <source>
        <dbReference type="PROSITE" id="PS50841"/>
    </source>
</evidence>
<dbReference type="Pfam" id="PF01934">
    <property type="entry name" value="HepT-like"/>
    <property type="match status" value="1"/>
</dbReference>
<dbReference type="HOGENOM" id="CLU_142825_1_0_2"/>
<keyword evidence="4" id="KW-0378">Hydrolase</keyword>
<name>A0A0E3RXE9_METMZ</name>
<dbReference type="NCBIfam" id="NF047751">
    <property type="entry name" value="HepT_toxin"/>
    <property type="match status" value="1"/>
</dbReference>
<dbReference type="AlphaFoldDB" id="A0A0E3RXE9"/>
<organism evidence="7 8">
    <name type="scientific">Methanosarcina mazei C16</name>
    <dbReference type="NCBI Taxonomy" id="1434113"/>
    <lineage>
        <taxon>Archaea</taxon>
        <taxon>Methanobacteriati</taxon>
        <taxon>Methanobacteriota</taxon>
        <taxon>Stenosarchaea group</taxon>
        <taxon>Methanomicrobia</taxon>
        <taxon>Methanosarcinales</taxon>
        <taxon>Methanosarcinaceae</taxon>
        <taxon>Methanosarcina</taxon>
    </lineage>
</organism>
<evidence type="ECO:0000256" key="2">
    <source>
        <dbReference type="ARBA" id="ARBA00022649"/>
    </source>
</evidence>
<dbReference type="InterPro" id="IPR001158">
    <property type="entry name" value="DIX"/>
</dbReference>
<evidence type="ECO:0000313" key="7">
    <source>
        <dbReference type="EMBL" id="AKB72116.1"/>
    </source>
</evidence>
<dbReference type="PANTHER" id="PTHR33397:SF5">
    <property type="entry name" value="RNASE YUTE-RELATED"/>
    <property type="match status" value="1"/>
</dbReference>
<keyword evidence="3" id="KW-0540">Nuclease</keyword>
<keyword evidence="2" id="KW-1277">Toxin-antitoxin system</keyword>
<evidence type="ECO:0000256" key="1">
    <source>
        <dbReference type="ARBA" id="ARBA00022553"/>
    </source>
</evidence>
<accession>A0A0E3RXE9</accession>
<evidence type="ECO:0000256" key="4">
    <source>
        <dbReference type="ARBA" id="ARBA00022801"/>
    </source>
</evidence>
<dbReference type="GO" id="GO:0016787">
    <property type="term" value="F:hydrolase activity"/>
    <property type="evidence" value="ECO:0007669"/>
    <property type="project" value="UniProtKB-KW"/>
</dbReference>
<protein>
    <recommendedName>
        <fullName evidence="6">DIX domain-containing protein</fullName>
    </recommendedName>
</protein>